<proteinExistence type="predicted"/>
<dbReference type="GO" id="GO:0000139">
    <property type="term" value="C:Golgi membrane"/>
    <property type="evidence" value="ECO:0007669"/>
    <property type="project" value="UniProtKB-SubCell"/>
</dbReference>
<dbReference type="InterPro" id="IPR019465">
    <property type="entry name" value="Cog5"/>
</dbReference>
<sequence length="468" mass="50427">MAEPDDQPSYIDYETFLAPEFDVAGFANSLVLSTNDPNDAPLDLATPLSRVLFDIQEIDSHIDLLTARSAVPLLTHTKNQTETSTRIVSELEPQLASLNETYHQLETKVIQKHAEADEVRQVASRLWETLRLGRSVGRCLQLGRQLEIQNAELGDKDKEDHRALVRCAHTILSLREVLQQRAPGDEGHGLDRVDAIRSLQDTVITPIEKTVRETAERVVREFSLGATTTQHDMTFAQSEEAKARTVSALVALYLVSPTPLGGGLGGGAGTPWTPATMLQALELYLRAALQSSLAALARSLAALPTLERSLAEVSARCQNIVALEQLLASTKAPAHPLKHLLTTTTTQPSDTLLQPLLAKLETGSLPAYFWRTLAGHLSPRVQDIVTRGGVSARTLRSNRQGVGESIRACVVKGMQTSGGPRAATAKENGATNGTGKTATKSGTPGGSTSGSWEREIAVMVGSVVNHLR</sequence>
<evidence type="ECO:0000256" key="1">
    <source>
        <dbReference type="ARBA" id="ARBA00004395"/>
    </source>
</evidence>
<keyword evidence="4" id="KW-0472">Membrane</keyword>
<dbReference type="RefSeq" id="XP_016590249.1">
    <property type="nucleotide sequence ID" value="XM_016728634.1"/>
</dbReference>
<keyword evidence="3" id="KW-0333">Golgi apparatus</keyword>
<evidence type="ECO:0000259" key="7">
    <source>
        <dbReference type="Pfam" id="PF20649"/>
    </source>
</evidence>
<gene>
    <name evidence="8" type="ORF">SPSK_01728</name>
</gene>
<dbReference type="GeneID" id="27663911"/>
<dbReference type="AlphaFoldDB" id="A0A0F2MD06"/>
<dbReference type="OrthoDB" id="18786at2759"/>
<dbReference type="Proteomes" id="UP000033710">
    <property type="component" value="Unassembled WGS sequence"/>
</dbReference>
<feature type="domain" description="Conserved oligomeric Golgi complex subunit 5 helical" evidence="7">
    <location>
        <begin position="190"/>
        <end position="407"/>
    </location>
</feature>
<feature type="compositionally biased region" description="Low complexity" evidence="5">
    <location>
        <begin position="428"/>
        <end position="442"/>
    </location>
</feature>
<dbReference type="InterPro" id="IPR049176">
    <property type="entry name" value="COG5_N"/>
</dbReference>
<evidence type="ECO:0000256" key="4">
    <source>
        <dbReference type="ARBA" id="ARBA00023136"/>
    </source>
</evidence>
<evidence type="ECO:0000313" key="9">
    <source>
        <dbReference type="Proteomes" id="UP000033710"/>
    </source>
</evidence>
<evidence type="ECO:0000259" key="6">
    <source>
        <dbReference type="Pfam" id="PF10392"/>
    </source>
</evidence>
<evidence type="ECO:0000256" key="5">
    <source>
        <dbReference type="SAM" id="MobiDB-lite"/>
    </source>
</evidence>
<reference evidence="8 9" key="2">
    <citation type="journal article" date="2015" name="Eukaryot. Cell">
        <title>Asexual propagation of a virulent clone complex in a human and feline outbreak of sporotrichosis.</title>
        <authorList>
            <person name="Teixeira Mde M."/>
            <person name="Rodrigues A.M."/>
            <person name="Tsui C.K."/>
            <person name="de Almeida L.G."/>
            <person name="Van Diepeningen A.D."/>
            <person name="van den Ende B.G."/>
            <person name="Fernandes G.F."/>
            <person name="Kano R."/>
            <person name="Hamelin R.C."/>
            <person name="Lopes-Bezerra L.M."/>
            <person name="Vasconcelos A.T."/>
            <person name="de Hoog S."/>
            <person name="de Camargo Z.P."/>
            <person name="Felipe M.S."/>
        </authorList>
    </citation>
    <scope>NUCLEOTIDE SEQUENCE [LARGE SCALE GENOMIC DNA]</scope>
    <source>
        <strain evidence="8 9">1099-18</strain>
    </source>
</reference>
<name>A0A0F2MD06_SPOSC</name>
<comment type="caution">
    <text evidence="8">The sequence shown here is derived from an EMBL/GenBank/DDBJ whole genome shotgun (WGS) entry which is preliminary data.</text>
</comment>
<dbReference type="VEuPathDB" id="FungiDB:SPSK_01728"/>
<dbReference type="GO" id="GO:0006891">
    <property type="term" value="P:intra-Golgi vesicle-mediated transport"/>
    <property type="evidence" value="ECO:0007669"/>
    <property type="project" value="InterPro"/>
</dbReference>
<dbReference type="InterPro" id="IPR048485">
    <property type="entry name" value="COG5_helical"/>
</dbReference>
<comment type="subcellular location">
    <subcellularLocation>
        <location evidence="1">Golgi apparatus membrane</location>
        <topology evidence="1">Peripheral membrane protein</topology>
    </subcellularLocation>
</comment>
<dbReference type="Pfam" id="PF20649">
    <property type="entry name" value="COG5_C"/>
    <property type="match status" value="1"/>
</dbReference>
<dbReference type="EMBL" id="AXCR01000005">
    <property type="protein sequence ID" value="KJR87573.1"/>
    <property type="molecule type" value="Genomic_DNA"/>
</dbReference>
<dbReference type="PANTHER" id="PTHR13228">
    <property type="entry name" value="CONSERVED OLIGOMERIC GOLGI COMPLEX COMPONENT 5"/>
    <property type="match status" value="1"/>
</dbReference>
<organism evidence="8 9">
    <name type="scientific">Sporothrix schenckii 1099-18</name>
    <dbReference type="NCBI Taxonomy" id="1397361"/>
    <lineage>
        <taxon>Eukaryota</taxon>
        <taxon>Fungi</taxon>
        <taxon>Dikarya</taxon>
        <taxon>Ascomycota</taxon>
        <taxon>Pezizomycotina</taxon>
        <taxon>Sordariomycetes</taxon>
        <taxon>Sordariomycetidae</taxon>
        <taxon>Ophiostomatales</taxon>
        <taxon>Ophiostomataceae</taxon>
        <taxon>Sporothrix</taxon>
    </lineage>
</organism>
<dbReference type="GO" id="GO:0017119">
    <property type="term" value="C:Golgi transport complex"/>
    <property type="evidence" value="ECO:0007669"/>
    <property type="project" value="InterPro"/>
</dbReference>
<reference evidence="8 9" key="1">
    <citation type="journal article" date="2014" name="BMC Genomics">
        <title>Comparative genomics of the major fungal agents of human and animal Sporotrichosis: Sporothrix schenckii and Sporothrix brasiliensis.</title>
        <authorList>
            <person name="Teixeira M.M."/>
            <person name="de Almeida L.G."/>
            <person name="Kubitschek-Barreira P."/>
            <person name="Alves F.L."/>
            <person name="Kioshima E.S."/>
            <person name="Abadio A.K."/>
            <person name="Fernandes L."/>
            <person name="Derengowski L.S."/>
            <person name="Ferreira K.S."/>
            <person name="Souza R.C."/>
            <person name="Ruiz J.C."/>
            <person name="de Andrade N.C."/>
            <person name="Paes H.C."/>
            <person name="Nicola A.M."/>
            <person name="Albuquerque P."/>
            <person name="Gerber A.L."/>
            <person name="Martins V.P."/>
            <person name="Peconick L.D."/>
            <person name="Neto A.V."/>
            <person name="Chaucanez C.B."/>
            <person name="Silva P.A."/>
            <person name="Cunha O.L."/>
            <person name="de Oliveira F.F."/>
            <person name="dos Santos T.C."/>
            <person name="Barros A.L."/>
            <person name="Soares M.A."/>
            <person name="de Oliveira L.M."/>
            <person name="Marini M.M."/>
            <person name="Villalobos-Duno H."/>
            <person name="Cunha M.M."/>
            <person name="de Hoog S."/>
            <person name="da Silveira J.F."/>
            <person name="Henrissat B."/>
            <person name="Nino-Vega G.A."/>
            <person name="Cisalpino P.S."/>
            <person name="Mora-Montes H.M."/>
            <person name="Almeida S.R."/>
            <person name="Stajich J.E."/>
            <person name="Lopes-Bezerra L.M."/>
            <person name="Vasconcelos A.T."/>
            <person name="Felipe M.S."/>
        </authorList>
    </citation>
    <scope>NUCLEOTIDE SEQUENCE [LARGE SCALE GENOMIC DNA]</scope>
    <source>
        <strain evidence="8 9">1099-18</strain>
    </source>
</reference>
<evidence type="ECO:0000313" key="8">
    <source>
        <dbReference type="EMBL" id="KJR87573.1"/>
    </source>
</evidence>
<dbReference type="PANTHER" id="PTHR13228:SF3">
    <property type="entry name" value="CONSERVED OLIGOMERIC GOLGI COMPLEX SUBUNIT 5"/>
    <property type="match status" value="1"/>
</dbReference>
<accession>A0A0F2MD06</accession>
<dbReference type="KEGG" id="ssck:SPSK_01728"/>
<protein>
    <recommendedName>
        <fullName evidence="2">Conserved oligomeric Golgi complex subunit 5</fullName>
    </recommendedName>
</protein>
<feature type="domain" description="Conserved oligomeric Golgi complex subunit 5 N-terminal" evidence="6">
    <location>
        <begin position="14"/>
        <end position="146"/>
    </location>
</feature>
<evidence type="ECO:0000256" key="2">
    <source>
        <dbReference type="ARBA" id="ARBA00020974"/>
    </source>
</evidence>
<feature type="region of interest" description="Disordered" evidence="5">
    <location>
        <begin position="417"/>
        <end position="453"/>
    </location>
</feature>
<evidence type="ECO:0000256" key="3">
    <source>
        <dbReference type="ARBA" id="ARBA00023034"/>
    </source>
</evidence>
<dbReference type="Pfam" id="PF10392">
    <property type="entry name" value="COG5_N"/>
    <property type="match status" value="1"/>
</dbReference>